<dbReference type="GO" id="GO:0005886">
    <property type="term" value="C:plasma membrane"/>
    <property type="evidence" value="ECO:0007669"/>
    <property type="project" value="InterPro"/>
</dbReference>
<feature type="region of interest" description="Disordered" evidence="4">
    <location>
        <begin position="683"/>
        <end position="914"/>
    </location>
</feature>
<evidence type="ECO:0000313" key="8">
    <source>
        <dbReference type="Proteomes" id="UP000614601"/>
    </source>
</evidence>
<dbReference type="InterPro" id="IPR036013">
    <property type="entry name" value="Band_7/SPFH_dom_sf"/>
</dbReference>
<feature type="compositionally biased region" description="Polar residues" evidence="4">
    <location>
        <begin position="861"/>
        <end position="877"/>
    </location>
</feature>
<feature type="compositionally biased region" description="Polar residues" evidence="4">
    <location>
        <begin position="960"/>
        <end position="969"/>
    </location>
</feature>
<feature type="compositionally biased region" description="Polar residues" evidence="4">
    <location>
        <begin position="1026"/>
        <end position="1044"/>
    </location>
</feature>
<dbReference type="Gene3D" id="3.30.479.30">
    <property type="entry name" value="Band 7 domain"/>
    <property type="match status" value="1"/>
</dbReference>
<feature type="compositionally biased region" description="Polar residues" evidence="4">
    <location>
        <begin position="683"/>
        <end position="716"/>
    </location>
</feature>
<feature type="region of interest" description="Disordered" evidence="4">
    <location>
        <begin position="449"/>
        <end position="526"/>
    </location>
</feature>
<feature type="compositionally biased region" description="Low complexity" evidence="4">
    <location>
        <begin position="1016"/>
        <end position="1025"/>
    </location>
</feature>
<dbReference type="OrthoDB" id="2105077at2759"/>
<feature type="compositionally biased region" description="Polar residues" evidence="4">
    <location>
        <begin position="1088"/>
        <end position="1140"/>
    </location>
</feature>
<reference evidence="7" key="1">
    <citation type="submission" date="2020-09" db="EMBL/GenBank/DDBJ databases">
        <authorList>
            <person name="Kikuchi T."/>
        </authorList>
    </citation>
    <scope>NUCLEOTIDE SEQUENCE</scope>
    <source>
        <strain evidence="7">SH1</strain>
    </source>
</reference>
<dbReference type="Proteomes" id="UP000614601">
    <property type="component" value="Unassembled WGS sequence"/>
</dbReference>
<comment type="similarity">
    <text evidence="2">Belongs to the band 7/mec-2 family.</text>
</comment>
<feature type="compositionally biased region" description="Low complexity" evidence="4">
    <location>
        <begin position="819"/>
        <end position="831"/>
    </location>
</feature>
<proteinExistence type="inferred from homology"/>
<dbReference type="SUPFAM" id="SSF117892">
    <property type="entry name" value="Band 7/SPFH domain"/>
    <property type="match status" value="1"/>
</dbReference>
<feature type="region of interest" description="Disordered" evidence="4">
    <location>
        <begin position="29"/>
        <end position="51"/>
    </location>
</feature>
<feature type="region of interest" description="Disordered" evidence="4">
    <location>
        <begin position="626"/>
        <end position="671"/>
    </location>
</feature>
<feature type="compositionally biased region" description="Low complexity" evidence="4">
    <location>
        <begin position="794"/>
        <end position="812"/>
    </location>
</feature>
<feature type="region of interest" description="Disordered" evidence="4">
    <location>
        <begin position="1088"/>
        <end position="1157"/>
    </location>
</feature>
<dbReference type="Pfam" id="PF01145">
    <property type="entry name" value="Band_7"/>
    <property type="match status" value="1"/>
</dbReference>
<protein>
    <recommendedName>
        <fullName evidence="6">Band 7 domain-containing protein</fullName>
    </recommendedName>
</protein>
<keyword evidence="5" id="KW-1133">Transmembrane helix</keyword>
<organism evidence="7 8">
    <name type="scientific">Bursaphelenchus okinawaensis</name>
    <dbReference type="NCBI Taxonomy" id="465554"/>
    <lineage>
        <taxon>Eukaryota</taxon>
        <taxon>Metazoa</taxon>
        <taxon>Ecdysozoa</taxon>
        <taxon>Nematoda</taxon>
        <taxon>Chromadorea</taxon>
        <taxon>Rhabditida</taxon>
        <taxon>Tylenchina</taxon>
        <taxon>Tylenchomorpha</taxon>
        <taxon>Aphelenchoidea</taxon>
        <taxon>Aphelenchoididae</taxon>
        <taxon>Bursaphelenchus</taxon>
    </lineage>
</organism>
<dbReference type="InterPro" id="IPR001972">
    <property type="entry name" value="Stomatin_HflK_fam"/>
</dbReference>
<feature type="compositionally biased region" description="Low complexity" evidence="4">
    <location>
        <begin position="1045"/>
        <end position="1054"/>
    </location>
</feature>
<dbReference type="InterPro" id="IPR001107">
    <property type="entry name" value="Band_7"/>
</dbReference>
<comment type="caution">
    <text evidence="7">The sequence shown here is derived from an EMBL/GenBank/DDBJ whole genome shotgun (WGS) entry which is preliminary data.</text>
</comment>
<feature type="compositionally biased region" description="Polar residues" evidence="4">
    <location>
        <begin position="482"/>
        <end position="497"/>
    </location>
</feature>
<evidence type="ECO:0000256" key="3">
    <source>
        <dbReference type="ARBA" id="ARBA00023136"/>
    </source>
</evidence>
<feature type="compositionally biased region" description="Polar residues" evidence="4">
    <location>
        <begin position="729"/>
        <end position="744"/>
    </location>
</feature>
<dbReference type="InterPro" id="IPR043202">
    <property type="entry name" value="Band-7_stomatin-like"/>
</dbReference>
<feature type="compositionally biased region" description="Polar residues" evidence="4">
    <location>
        <begin position="751"/>
        <end position="775"/>
    </location>
</feature>
<keyword evidence="3 5" id="KW-0472">Membrane</keyword>
<keyword evidence="8" id="KW-1185">Reference proteome</keyword>
<feature type="compositionally biased region" description="Polar residues" evidence="4">
    <location>
        <begin position="933"/>
        <end position="947"/>
    </location>
</feature>
<evidence type="ECO:0000256" key="1">
    <source>
        <dbReference type="ARBA" id="ARBA00004370"/>
    </source>
</evidence>
<dbReference type="SMART" id="SM00244">
    <property type="entry name" value="PHB"/>
    <property type="match status" value="1"/>
</dbReference>
<comment type="subcellular location">
    <subcellularLocation>
        <location evidence="1">Membrane</location>
    </subcellularLocation>
</comment>
<feature type="region of interest" description="Disordered" evidence="4">
    <location>
        <begin position="1013"/>
        <end position="1055"/>
    </location>
</feature>
<dbReference type="FunFam" id="3.30.479.30:FF:000002">
    <property type="entry name" value="band 7 protein AGAP004871"/>
    <property type="match status" value="1"/>
</dbReference>
<dbReference type="Proteomes" id="UP000783686">
    <property type="component" value="Unassembled WGS sequence"/>
</dbReference>
<accession>A0A811LN30</accession>
<dbReference type="Gene3D" id="6.10.250.2090">
    <property type="match status" value="1"/>
</dbReference>
<feature type="region of interest" description="Disordered" evidence="4">
    <location>
        <begin position="395"/>
        <end position="433"/>
    </location>
</feature>
<evidence type="ECO:0000256" key="2">
    <source>
        <dbReference type="ARBA" id="ARBA00008164"/>
    </source>
</evidence>
<dbReference type="PROSITE" id="PS01270">
    <property type="entry name" value="BAND_7"/>
    <property type="match status" value="1"/>
</dbReference>
<feature type="compositionally biased region" description="Polar residues" evidence="4">
    <location>
        <begin position="406"/>
        <end position="425"/>
    </location>
</feature>
<dbReference type="InterPro" id="IPR018080">
    <property type="entry name" value="Band_7/stomatin-like_CS"/>
</dbReference>
<evidence type="ECO:0000259" key="6">
    <source>
        <dbReference type="SMART" id="SM00244"/>
    </source>
</evidence>
<dbReference type="PANTHER" id="PTHR10264:SF19">
    <property type="entry name" value="AT06885P-RELATED"/>
    <property type="match status" value="1"/>
</dbReference>
<evidence type="ECO:0000256" key="5">
    <source>
        <dbReference type="SAM" id="Phobius"/>
    </source>
</evidence>
<keyword evidence="5" id="KW-0812">Transmembrane</keyword>
<feature type="transmembrane region" description="Helical" evidence="5">
    <location>
        <begin position="107"/>
        <end position="130"/>
    </location>
</feature>
<evidence type="ECO:0000256" key="4">
    <source>
        <dbReference type="SAM" id="MobiDB-lite"/>
    </source>
</evidence>
<feature type="compositionally biased region" description="Basic and acidic residues" evidence="4">
    <location>
        <begin position="459"/>
        <end position="477"/>
    </location>
</feature>
<dbReference type="PANTHER" id="PTHR10264">
    <property type="entry name" value="BAND 7 PROTEIN-RELATED"/>
    <property type="match status" value="1"/>
</dbReference>
<feature type="region of interest" description="Disordered" evidence="4">
    <location>
        <begin position="933"/>
        <end position="969"/>
    </location>
</feature>
<dbReference type="AlphaFoldDB" id="A0A811LN30"/>
<sequence length="1243" mass="136204">MSARNSVVSLISHGVEDLPQVETKLVEDEGIMTLPSSSSKDDDGLSDSSDEVEQMALKTLEHFPETQPGNSKVCPPGNLQPDFLVANSEKGETKESQKENANIQNEFGICGWILTGLSFILIFFTLPISLCMCIKVVQEYERAVIFRLGRLMPGGAKGPGIFFIVPCIDTYRKVDLRVLSFEVPPQEILSKDSVTVAVDAVVYFRISNATISVTNVEDASRSTKLLAQTTLRNILGTKTLAEMLSDREAISLQIQATLDDATEPWGVKVERVEVKDIRLPVQLQRAMAAEAEAAREARAKVIVAEGEQKASKALKEAAEVIAESPSALQLRYLQTLNSISAEKNSTIIFPLPIDLLSSFLHRPVPKAPETPPSARRIRSCCVYKYPEWVQNMASSSSVREQKSMKDSSYQQSTSGADESHPSSANCRIPRNDPKSTLLKTALANRIQPRIPDSANCLSDRNKVRDKNRFIPQREDRLPPPSSSSYQTPRVPRTTSENAIPMSSILERRESSQSDSSRGSNVPKSVTFNDKVEINEIERKDHYNGFDSSNPNFQLIKDTLFKNGWKIQMENNNEILNPMQNLLQPIREDLRSSPSLNLDLVYDETRERPDWMSDEEWIMLQSMYVPSRETSKDPSPPVAFRNPDSDDYPQNSVDDAEVAPSPPPLPDPSAFISVASDSSNVLYPSQQIPSLSSNPRNTNLPSPSNPRSNATTLSRQSSLDKREVQAKPPANQTLNLDVNEGSSTKFKPESGTPISPSKQVLNNGSSQNQTESTTSRPVPPTRRSLSPLKPQPAYPNSSFIKPPSPSKILPSAPQLSPAASQISPLSSKISSPTRDLCNTISSSERPVLYSSPERPAFLPSDRPTTPSATDRPSPSKTFASRAFSPANKSYNTSRSSPSSPVKETNHGPFSRLLPGSLDRLDDELLNTQRMFLNDYSNPSLNSSNTNGHSYLRDSNDYHLQGPSSSFEYNNGQSRYLSVGSSNPSIDHSYQSINRNTYASNTYASINPSGSVFAQNVPSLPSSPTPLRRQNSAFSKGASQNTLTSRGQSSQGLSLSKVPSSSAQNLAKANLSKPALAEDSLASLKNILNLPTGQPTLTSPNTSQLRRPSNLPSGPKSNVSLGQNVPLGSSVPPNASLSSGLKSNLPPGPGSPRKLVKGDVKRLKSPMDLATSFYDNVDAEQQIYLQQQFVNKFGRRKAPIASPEEANRLARKNSMDSNLSTDSRESVVSATSMKTEARIRRFFNY</sequence>
<dbReference type="EMBL" id="CAJFDH010000006">
    <property type="protein sequence ID" value="CAD5229145.1"/>
    <property type="molecule type" value="Genomic_DNA"/>
</dbReference>
<gene>
    <name evidence="7" type="ORF">BOKJ2_LOCUS13204</name>
</gene>
<feature type="domain" description="Band 7" evidence="6">
    <location>
        <begin position="132"/>
        <end position="291"/>
    </location>
</feature>
<dbReference type="EMBL" id="CAJFCW020000006">
    <property type="protein sequence ID" value="CAG9125888.1"/>
    <property type="molecule type" value="Genomic_DNA"/>
</dbReference>
<name>A0A811LN30_9BILA</name>
<evidence type="ECO:0000313" key="7">
    <source>
        <dbReference type="EMBL" id="CAD5229145.1"/>
    </source>
</evidence>
<dbReference type="PRINTS" id="PR00721">
    <property type="entry name" value="STOMATIN"/>
</dbReference>